<evidence type="ECO:0000256" key="1">
    <source>
        <dbReference type="ARBA" id="ARBA00011975"/>
    </source>
</evidence>
<proteinExistence type="inferred from homology"/>
<dbReference type="EC" id="2.1.1.37" evidence="1"/>
<evidence type="ECO:0000256" key="2">
    <source>
        <dbReference type="ARBA" id="ARBA00022603"/>
    </source>
</evidence>
<protein>
    <recommendedName>
        <fullName evidence="1">DNA (cytosine-5-)-methyltransferase</fullName>
        <ecNumber evidence="1">2.1.1.37</ecNumber>
    </recommendedName>
</protein>
<evidence type="ECO:0000256" key="4">
    <source>
        <dbReference type="ARBA" id="ARBA00022691"/>
    </source>
</evidence>
<name>A0ABU7FNS2_9ACTN</name>
<evidence type="ECO:0000256" key="7">
    <source>
        <dbReference type="SAM" id="MobiDB-lite"/>
    </source>
</evidence>
<evidence type="ECO:0000256" key="6">
    <source>
        <dbReference type="PROSITE-ProRule" id="PRU01016"/>
    </source>
</evidence>
<keyword evidence="4 6" id="KW-0949">S-adenosyl-L-methionine</keyword>
<evidence type="ECO:0000256" key="3">
    <source>
        <dbReference type="ARBA" id="ARBA00022679"/>
    </source>
</evidence>
<comment type="similarity">
    <text evidence="6">Belongs to the class I-like SAM-binding methyltransferase superfamily. C5-methyltransferase family.</text>
</comment>
<dbReference type="GO" id="GO:0032259">
    <property type="term" value="P:methylation"/>
    <property type="evidence" value="ECO:0007669"/>
    <property type="project" value="UniProtKB-KW"/>
</dbReference>
<dbReference type="PROSITE" id="PS51679">
    <property type="entry name" value="SAM_MT_C5"/>
    <property type="match status" value="1"/>
</dbReference>
<evidence type="ECO:0000313" key="8">
    <source>
        <dbReference type="EMBL" id="MED7825601.1"/>
    </source>
</evidence>
<dbReference type="EMBL" id="JAYWVC010000115">
    <property type="protein sequence ID" value="MED7825601.1"/>
    <property type="molecule type" value="Genomic_DNA"/>
</dbReference>
<dbReference type="InterPro" id="IPR001525">
    <property type="entry name" value="C5_MeTfrase"/>
</dbReference>
<gene>
    <name evidence="8" type="ORF">VXC91_27415</name>
</gene>
<dbReference type="PRINTS" id="PR00105">
    <property type="entry name" value="C5METTRFRASE"/>
</dbReference>
<sequence>MSDTFKIVDLFAGPGGFDVAARNLGVEVVEGIEWDEDACATRRAADLPTCRGDVREFGPEDYSEANVLVGGPPCQTFTVAGNGEGRAALHDVSKFAERYADVKIVEDFASIGEELKHLSDERTGLVLEPLRWALEALLRGKQPYQAIVLEQVPAVLPVWKVFAGILSDKGYKVAEPEVLRTEQYGVPQTRRRAIMIARWAGAGALLEEEPNLPAPTHRRYSGSMPRDAGDPTLEKWVTMDTVLARRGPFEVVSNYGTGGDPKARGRRRHDQPSATVTGKGSRNKLVWGEHKLGEFDLAELGQLQTFPADYPWRRRNGDDANAPGSRSVIAQQIGNAVPPRFGMHVLAAALGLDAELASVLERPLTWRRPGDRVVRCPTTEPGTR</sequence>
<comment type="caution">
    <text evidence="8">The sequence shown here is derived from an EMBL/GenBank/DDBJ whole genome shotgun (WGS) entry which is preliminary data.</text>
</comment>
<keyword evidence="3 6" id="KW-0808">Transferase</keyword>
<dbReference type="PANTHER" id="PTHR10629:SF52">
    <property type="entry name" value="DNA (CYTOSINE-5)-METHYLTRANSFERASE 1"/>
    <property type="match status" value="1"/>
</dbReference>
<dbReference type="Pfam" id="PF00145">
    <property type="entry name" value="DNA_methylase"/>
    <property type="match status" value="2"/>
</dbReference>
<keyword evidence="5" id="KW-0680">Restriction system</keyword>
<evidence type="ECO:0000313" key="9">
    <source>
        <dbReference type="Proteomes" id="UP001333996"/>
    </source>
</evidence>
<reference evidence="8" key="1">
    <citation type="submission" date="2024-01" db="EMBL/GenBank/DDBJ databases">
        <title>First draft genome sequence data of TA4-1, the type strain of Gram-positive actinobacterium Streptomyces chiangmaiensis.</title>
        <authorList>
            <person name="Yasawong M."/>
            <person name="Nantapong N."/>
        </authorList>
    </citation>
    <scope>NUCLEOTIDE SEQUENCE</scope>
    <source>
        <strain evidence="8">TA4-1</strain>
    </source>
</reference>
<dbReference type="GO" id="GO:0003886">
    <property type="term" value="F:DNA (cytosine-5-)-methyltransferase activity"/>
    <property type="evidence" value="ECO:0007669"/>
    <property type="project" value="UniProtKB-EC"/>
</dbReference>
<dbReference type="InterPro" id="IPR029063">
    <property type="entry name" value="SAM-dependent_MTases_sf"/>
</dbReference>
<feature type="active site" evidence="6">
    <location>
        <position position="74"/>
    </location>
</feature>
<organism evidence="8 9">
    <name type="scientific">Streptomyces chiangmaiensis</name>
    <dbReference type="NCBI Taxonomy" id="766497"/>
    <lineage>
        <taxon>Bacteria</taxon>
        <taxon>Bacillati</taxon>
        <taxon>Actinomycetota</taxon>
        <taxon>Actinomycetes</taxon>
        <taxon>Kitasatosporales</taxon>
        <taxon>Streptomycetaceae</taxon>
        <taxon>Streptomyces</taxon>
    </lineage>
</organism>
<evidence type="ECO:0000256" key="5">
    <source>
        <dbReference type="ARBA" id="ARBA00022747"/>
    </source>
</evidence>
<dbReference type="InterPro" id="IPR050390">
    <property type="entry name" value="C5-Methyltransferase"/>
</dbReference>
<keyword evidence="2 6" id="KW-0489">Methyltransferase</keyword>
<dbReference type="Gene3D" id="3.90.120.10">
    <property type="entry name" value="DNA Methylase, subunit A, domain 2"/>
    <property type="match status" value="1"/>
</dbReference>
<feature type="region of interest" description="Disordered" evidence="7">
    <location>
        <begin position="253"/>
        <end position="281"/>
    </location>
</feature>
<dbReference type="RefSeq" id="WP_329510012.1">
    <property type="nucleotide sequence ID" value="NZ_BAAAYZ010000278.1"/>
</dbReference>
<dbReference type="PANTHER" id="PTHR10629">
    <property type="entry name" value="CYTOSINE-SPECIFIC METHYLTRANSFERASE"/>
    <property type="match status" value="1"/>
</dbReference>
<dbReference type="SUPFAM" id="SSF53335">
    <property type="entry name" value="S-adenosyl-L-methionine-dependent methyltransferases"/>
    <property type="match status" value="1"/>
</dbReference>
<dbReference type="Gene3D" id="3.40.50.150">
    <property type="entry name" value="Vaccinia Virus protein VP39"/>
    <property type="match status" value="1"/>
</dbReference>
<accession>A0ABU7FNS2</accession>
<keyword evidence="9" id="KW-1185">Reference proteome</keyword>
<dbReference type="Proteomes" id="UP001333996">
    <property type="component" value="Unassembled WGS sequence"/>
</dbReference>